<protein>
    <recommendedName>
        <fullName evidence="4">BIG2 domain-containing protein</fullName>
    </recommendedName>
</protein>
<reference evidence="2" key="2">
    <citation type="journal article" date="2021" name="PeerJ">
        <title>Extensive microbial diversity within the chicken gut microbiome revealed by metagenomics and culture.</title>
        <authorList>
            <person name="Gilroy R."/>
            <person name="Ravi A."/>
            <person name="Getino M."/>
            <person name="Pursley I."/>
            <person name="Horton D.L."/>
            <person name="Alikhan N.F."/>
            <person name="Baker D."/>
            <person name="Gharbi K."/>
            <person name="Hall N."/>
            <person name="Watson M."/>
            <person name="Adriaenssens E.M."/>
            <person name="Foster-Nyarko E."/>
            <person name="Jarju S."/>
            <person name="Secka A."/>
            <person name="Antonio M."/>
            <person name="Oren A."/>
            <person name="Chaudhuri R.R."/>
            <person name="La Ragione R."/>
            <person name="Hildebrand F."/>
            <person name="Pallen M.J."/>
        </authorList>
    </citation>
    <scope>NUCLEOTIDE SEQUENCE</scope>
    <source>
        <strain evidence="2">E3-2379</strain>
    </source>
</reference>
<feature type="chain" id="PRO_5039436604" description="BIG2 domain-containing protein" evidence="1">
    <location>
        <begin position="20"/>
        <end position="211"/>
    </location>
</feature>
<dbReference type="SUPFAM" id="SSF49373">
    <property type="entry name" value="Invasin/intimin cell-adhesion fragments"/>
    <property type="match status" value="2"/>
</dbReference>
<dbReference type="AlphaFoldDB" id="A0A9D9N7X0"/>
<dbReference type="Proteomes" id="UP000823618">
    <property type="component" value="Unassembled WGS sequence"/>
</dbReference>
<keyword evidence="1" id="KW-0732">Signal</keyword>
<organism evidence="2 3">
    <name type="scientific">Candidatus Scybalomonas excrementavium</name>
    <dbReference type="NCBI Taxonomy" id="2840943"/>
    <lineage>
        <taxon>Bacteria</taxon>
        <taxon>Bacillati</taxon>
        <taxon>Bacillota</taxon>
        <taxon>Clostridia</taxon>
        <taxon>Lachnospirales</taxon>
        <taxon>Lachnospiraceae</taxon>
        <taxon>Lachnospiraceae incertae sedis</taxon>
        <taxon>Candidatus Scybalomonas</taxon>
    </lineage>
</organism>
<dbReference type="Gene3D" id="2.60.40.1080">
    <property type="match status" value="2"/>
</dbReference>
<feature type="signal peptide" evidence="1">
    <location>
        <begin position="1"/>
        <end position="19"/>
    </location>
</feature>
<evidence type="ECO:0000313" key="2">
    <source>
        <dbReference type="EMBL" id="MBO8463788.1"/>
    </source>
</evidence>
<gene>
    <name evidence="2" type="ORF">IAC13_07650</name>
</gene>
<proteinExistence type="predicted"/>
<sequence>MKKNSFVKTMAFVLVGAMAVTPVSVMAGHRKPTRIDGISATKKTVFVGEEFELEVYNSERNVDDDYFVWSTSNKKVVRLDDDDNRDDEMEFIAVNPGTAKITCEIKGTNIKKTCVVTVKERNTEAYIDVDDDGKGYITVEIGDDEDIDATLRNANGSNRQLVYKSLTPSIVSVNRYGEVFGKKIGTGKVQISSKADPSIKTVVEVRVEWDD</sequence>
<evidence type="ECO:0000313" key="3">
    <source>
        <dbReference type="Proteomes" id="UP000823618"/>
    </source>
</evidence>
<accession>A0A9D9N7X0</accession>
<reference evidence="2" key="1">
    <citation type="submission" date="2020-10" db="EMBL/GenBank/DDBJ databases">
        <authorList>
            <person name="Gilroy R."/>
        </authorList>
    </citation>
    <scope>NUCLEOTIDE SEQUENCE</scope>
    <source>
        <strain evidence="2">E3-2379</strain>
    </source>
</reference>
<name>A0A9D9N7X0_9FIRM</name>
<dbReference type="InterPro" id="IPR008964">
    <property type="entry name" value="Invasin/intimin_cell_adhesion"/>
</dbReference>
<dbReference type="EMBL" id="JADIML010000211">
    <property type="protein sequence ID" value="MBO8463788.1"/>
    <property type="molecule type" value="Genomic_DNA"/>
</dbReference>
<comment type="caution">
    <text evidence="2">The sequence shown here is derived from an EMBL/GenBank/DDBJ whole genome shotgun (WGS) entry which is preliminary data.</text>
</comment>
<evidence type="ECO:0000256" key="1">
    <source>
        <dbReference type="SAM" id="SignalP"/>
    </source>
</evidence>
<evidence type="ECO:0008006" key="4">
    <source>
        <dbReference type="Google" id="ProtNLM"/>
    </source>
</evidence>